<dbReference type="Pfam" id="PF00069">
    <property type="entry name" value="Pkinase"/>
    <property type="match status" value="1"/>
</dbReference>
<protein>
    <recommendedName>
        <fullName evidence="14">cGMP-dependent protein kinase</fullName>
    </recommendedName>
</protein>
<dbReference type="PRINTS" id="PR00103">
    <property type="entry name" value="CAMPKINASE"/>
</dbReference>
<keyword evidence="4" id="KW-0418">Kinase</keyword>
<keyword evidence="1" id="KW-0723">Serine/threonine-protein kinase</keyword>
<keyword evidence="3" id="KW-0547">Nucleotide-binding</keyword>
<evidence type="ECO:0000259" key="10">
    <source>
        <dbReference type="PROSITE" id="PS50042"/>
    </source>
</evidence>
<dbReference type="Gene3D" id="2.60.120.10">
    <property type="entry name" value="Jelly Rolls"/>
    <property type="match status" value="2"/>
</dbReference>
<evidence type="ECO:0000259" key="11">
    <source>
        <dbReference type="PROSITE" id="PS50222"/>
    </source>
</evidence>
<dbReference type="PANTHER" id="PTHR24353:SF139">
    <property type="match status" value="1"/>
</dbReference>
<dbReference type="InterPro" id="IPR002048">
    <property type="entry name" value="EF_hand_dom"/>
</dbReference>
<gene>
    <name evidence="12" type="ORF">AB1Y20_002417</name>
</gene>
<feature type="coiled-coil region" evidence="7">
    <location>
        <begin position="185"/>
        <end position="219"/>
    </location>
</feature>
<dbReference type="PROSITE" id="PS50042">
    <property type="entry name" value="CNMP_BINDING_3"/>
    <property type="match status" value="2"/>
</dbReference>
<evidence type="ECO:0000256" key="3">
    <source>
        <dbReference type="ARBA" id="ARBA00022741"/>
    </source>
</evidence>
<evidence type="ECO:0000256" key="5">
    <source>
        <dbReference type="ARBA" id="ARBA00022837"/>
    </source>
</evidence>
<feature type="domain" description="Protein kinase" evidence="9">
    <location>
        <begin position="1360"/>
        <end position="1620"/>
    </location>
</feature>
<evidence type="ECO:0000256" key="2">
    <source>
        <dbReference type="ARBA" id="ARBA00022679"/>
    </source>
</evidence>
<feature type="region of interest" description="Disordered" evidence="8">
    <location>
        <begin position="1053"/>
        <end position="1081"/>
    </location>
</feature>
<evidence type="ECO:0000256" key="4">
    <source>
        <dbReference type="ARBA" id="ARBA00022777"/>
    </source>
</evidence>
<evidence type="ECO:0000256" key="7">
    <source>
        <dbReference type="SAM" id="Coils"/>
    </source>
</evidence>
<dbReference type="Gene3D" id="3.30.200.20">
    <property type="entry name" value="Phosphorylase Kinase, domain 1"/>
    <property type="match status" value="1"/>
</dbReference>
<name>A0AB34J9A4_PRYPA</name>
<proteinExistence type="predicted"/>
<dbReference type="InterPro" id="IPR000595">
    <property type="entry name" value="cNMP-bd_dom"/>
</dbReference>
<evidence type="ECO:0000313" key="12">
    <source>
        <dbReference type="EMBL" id="KAL1515801.1"/>
    </source>
</evidence>
<dbReference type="InterPro" id="IPR011009">
    <property type="entry name" value="Kinase-like_dom_sf"/>
</dbReference>
<accession>A0AB34J9A4</accession>
<evidence type="ECO:0008006" key="14">
    <source>
        <dbReference type="Google" id="ProtNLM"/>
    </source>
</evidence>
<feature type="region of interest" description="Disordered" evidence="8">
    <location>
        <begin position="1"/>
        <end position="100"/>
    </location>
</feature>
<dbReference type="InterPro" id="IPR018490">
    <property type="entry name" value="cNMP-bd_dom_sf"/>
</dbReference>
<organism evidence="12 13">
    <name type="scientific">Prymnesium parvum</name>
    <name type="common">Toxic golden alga</name>
    <dbReference type="NCBI Taxonomy" id="97485"/>
    <lineage>
        <taxon>Eukaryota</taxon>
        <taxon>Haptista</taxon>
        <taxon>Haptophyta</taxon>
        <taxon>Prymnesiophyceae</taxon>
        <taxon>Prymnesiales</taxon>
        <taxon>Prymnesiaceae</taxon>
        <taxon>Prymnesium</taxon>
    </lineage>
</organism>
<dbReference type="CDD" id="cd00038">
    <property type="entry name" value="CAP_ED"/>
    <property type="match status" value="2"/>
</dbReference>
<dbReference type="GO" id="GO:0005509">
    <property type="term" value="F:calcium ion binding"/>
    <property type="evidence" value="ECO:0007669"/>
    <property type="project" value="InterPro"/>
</dbReference>
<feature type="domain" description="Cyclic nucleotide-binding" evidence="10">
    <location>
        <begin position="1216"/>
        <end position="1324"/>
    </location>
</feature>
<dbReference type="Gene3D" id="1.10.238.10">
    <property type="entry name" value="EF-hand"/>
    <property type="match status" value="1"/>
</dbReference>
<keyword evidence="6" id="KW-0067">ATP-binding</keyword>
<feature type="compositionally biased region" description="Low complexity" evidence="8">
    <location>
        <begin position="24"/>
        <end position="34"/>
    </location>
</feature>
<dbReference type="GO" id="GO:0005952">
    <property type="term" value="C:cAMP-dependent protein kinase complex"/>
    <property type="evidence" value="ECO:0007669"/>
    <property type="project" value="TreeGrafter"/>
</dbReference>
<dbReference type="Gene3D" id="1.10.510.10">
    <property type="entry name" value="Transferase(Phosphotransferase) domain 1"/>
    <property type="match status" value="1"/>
</dbReference>
<evidence type="ECO:0000256" key="1">
    <source>
        <dbReference type="ARBA" id="ARBA00022527"/>
    </source>
</evidence>
<dbReference type="InterPro" id="IPR000719">
    <property type="entry name" value="Prot_kinase_dom"/>
</dbReference>
<dbReference type="GO" id="GO:0005524">
    <property type="term" value="F:ATP binding"/>
    <property type="evidence" value="ECO:0007669"/>
    <property type="project" value="UniProtKB-KW"/>
</dbReference>
<dbReference type="Pfam" id="PF00027">
    <property type="entry name" value="cNMP_binding"/>
    <property type="match status" value="2"/>
</dbReference>
<keyword evidence="13" id="KW-1185">Reference proteome</keyword>
<evidence type="ECO:0000256" key="8">
    <source>
        <dbReference type="SAM" id="MobiDB-lite"/>
    </source>
</evidence>
<evidence type="ECO:0000256" key="6">
    <source>
        <dbReference type="ARBA" id="ARBA00022840"/>
    </source>
</evidence>
<dbReference type="EMBL" id="JBGBPQ010000011">
    <property type="protein sequence ID" value="KAL1515801.1"/>
    <property type="molecule type" value="Genomic_DNA"/>
</dbReference>
<evidence type="ECO:0000259" key="9">
    <source>
        <dbReference type="PROSITE" id="PS50011"/>
    </source>
</evidence>
<dbReference type="Proteomes" id="UP001515480">
    <property type="component" value="Unassembled WGS sequence"/>
</dbReference>
<reference evidence="12 13" key="1">
    <citation type="journal article" date="2024" name="Science">
        <title>Giant polyketide synthase enzymes in the biosynthesis of giant marine polyether toxins.</title>
        <authorList>
            <person name="Fallon T.R."/>
            <person name="Shende V.V."/>
            <person name="Wierzbicki I.H."/>
            <person name="Pendleton A.L."/>
            <person name="Watervoot N.F."/>
            <person name="Auber R.P."/>
            <person name="Gonzalez D.J."/>
            <person name="Wisecaver J.H."/>
            <person name="Moore B.S."/>
        </authorList>
    </citation>
    <scope>NUCLEOTIDE SEQUENCE [LARGE SCALE GENOMIC DNA]</scope>
    <source>
        <strain evidence="12 13">12B1</strain>
    </source>
</reference>
<dbReference type="PROSITE" id="PS50222">
    <property type="entry name" value="EF_HAND_2"/>
    <property type="match status" value="1"/>
</dbReference>
<dbReference type="PROSITE" id="PS50011">
    <property type="entry name" value="PROTEIN_KINASE_DOM"/>
    <property type="match status" value="1"/>
</dbReference>
<feature type="compositionally biased region" description="Pro residues" evidence="8">
    <location>
        <begin position="62"/>
        <end position="72"/>
    </location>
</feature>
<dbReference type="SUPFAM" id="SSF47473">
    <property type="entry name" value="EF-hand"/>
    <property type="match status" value="1"/>
</dbReference>
<dbReference type="InterPro" id="IPR014710">
    <property type="entry name" value="RmlC-like_jellyroll"/>
</dbReference>
<dbReference type="PROSITE" id="PS00018">
    <property type="entry name" value="EF_HAND_1"/>
    <property type="match status" value="1"/>
</dbReference>
<dbReference type="InterPro" id="IPR018247">
    <property type="entry name" value="EF_Hand_1_Ca_BS"/>
</dbReference>
<sequence length="1676" mass="186526">MEVPWLVPLTPPPSATARLPASMRPAPKSLRPSASLPPPRAAESRAPSRPPTSAPPHLLAHAPPPFGAPLPPRGLSADPARLGRGWKAPPPWHGAAHHSEREAALPLPRHGAAHHSDREAALLVGRELSRALEQIGDGPFHQILRAHHEALRALAAQVAAQCEERGALMERLRAFYTRHTQTVVRQATNTARAELGEQLDALEARNRQLEAELAEVKASAFLPSMRADERIALLVKEFGAMNEEMQRDCYEVLQAKRQLRKQKATEGNPTHKMGWGAVLDAVRRDAPGANAATNEQQQMPSAEQAHMIDLMLRKHPADQRAEILVMCATAAGQGGARHQQARARVLRAMIAALPSDVRARFLHDTVMDPQYQREIWPAIFDGAKTDGEKAALLLELLCTMPTKQASNVVAKMLTARENSLTEVSIVMHGYFEMHSKQENVTLVSRLMSFLDIHSATEVIKQWRHLQKSYREFAPTAGQLHELRIELLEMLSEADAVTFLCDLLDRRSLLKPLLLRLIESNHLHDALPALLADASDGARESFLGVAVGAFASSSRGRYGAFDGSPEMVAAQFDEVGAQGVAALYRSLQQPDIRVACLLELTNKDVFGNEELEHLLQYMSAVCPLSLKRYVTVMQAPVLTVPIGSSQESEGFTSAQGATRFSERVFRRPYTKKNTKFSGVSFVEDTPDVLPPNAMLQVVADIMTKKIKDDYEADTRGRDRTRITKCAKEYFISKYEVTHISERHRVNMVASLGHYCGDDEDEPFNVRMQILGQMLGVLENSWSESKTDFYLGFVARVLSAHVQMDKKARALGFEKSRRFDSIVQYHKSFAQGPEKLTSILKSEDVMVRLGAINLILEVMVTNDSDQTRDKLQAVMNDAAIEMTLEGSREAPTTFMALNLDDVMSVVMNAWQEATDERLDEHTQKLALAYDKFDINSNGMLDFCEFKQLMQEIASALSEEEHMDLFEKCLQASSAELGEETDSINREGMYQVLQQHSKKLDPHYQITQTTFVDPVEVAASIRAQQTIKFVAQAAVVKQRTNALRKRGNLTAIISAANDDDESDKPKESKRVSKPKSTGPKDPKTRAIIRGALKNSFLFRHLDDSKLDAVISSMVPNPVKRGEVVIKQGDKGEYFYVCQSGNYDVNVDGRVVHTYEVDGKSLERPSFGELALMYAKPRAAGVVAKTDGMLWKMDRLSFRRLHASAGHEIDLTKILRKMEVFRSLTVAQLQQLRDVMQELSFEDGQLVFKQGDCSPNSAFYIITKGEAIVFTQDTPDAPAKEIMSLGNLQYFGERALLYNEPRSASVKAAGPLQTASVSREEFERILGPLSALIQEDTLKREAAHFAQVKQLEAMGLAKASRDMFNIESTANMLPCGALYLVRHLTTDKLYSMRQEGKQAISEAQETVRVSRELGILRSLNDAQARLPCSSLPSLLHAFQTDGSVCLLFQERACCDLFELISEEPLPENELRFAAACVAQALHVLHDDLQVLHRNLTPMNLTVTDSGYVVLMDHRLTKPDDGSRRTLCGPPSYVGPEMVCGQVQTSAVDWWGFGNLLYELATQESPWGAHEDEMVVFKIISTHQVGNVVLPEMISTKLSELISALLHPSVRERPTASGVQGHPFFADFIWARLMSGEMASPLQELAERVQATRAEDKDFPSEEHFQGTADEHWLAGFEYFS</sequence>
<dbReference type="InterPro" id="IPR018488">
    <property type="entry name" value="cNMP-bd_CS"/>
</dbReference>
<dbReference type="PROSITE" id="PS00889">
    <property type="entry name" value="CNMP_BINDING_2"/>
    <property type="match status" value="2"/>
</dbReference>
<comment type="caution">
    <text evidence="12">The sequence shown here is derived from an EMBL/GenBank/DDBJ whole genome shotgun (WGS) entry which is preliminary data.</text>
</comment>
<feature type="domain" description="EF-hand" evidence="11">
    <location>
        <begin position="918"/>
        <end position="953"/>
    </location>
</feature>
<dbReference type="InterPro" id="IPR011992">
    <property type="entry name" value="EF-hand-dom_pair"/>
</dbReference>
<dbReference type="GO" id="GO:0004691">
    <property type="term" value="F:cAMP-dependent protein kinase activity"/>
    <property type="evidence" value="ECO:0007669"/>
    <property type="project" value="TreeGrafter"/>
</dbReference>
<evidence type="ECO:0000313" key="13">
    <source>
        <dbReference type="Proteomes" id="UP001515480"/>
    </source>
</evidence>
<dbReference type="SUPFAM" id="SSF51206">
    <property type="entry name" value="cAMP-binding domain-like"/>
    <property type="match status" value="2"/>
</dbReference>
<keyword evidence="2" id="KW-0808">Transferase</keyword>
<keyword evidence="5" id="KW-0106">Calcium</keyword>
<keyword evidence="7" id="KW-0175">Coiled coil</keyword>
<dbReference type="SUPFAM" id="SSF56112">
    <property type="entry name" value="Protein kinase-like (PK-like)"/>
    <property type="match status" value="1"/>
</dbReference>
<dbReference type="SMART" id="SM00220">
    <property type="entry name" value="S_TKc"/>
    <property type="match status" value="1"/>
</dbReference>
<feature type="domain" description="Cyclic nucleotide-binding" evidence="10">
    <location>
        <begin position="1094"/>
        <end position="1197"/>
    </location>
</feature>
<dbReference type="PANTHER" id="PTHR24353">
    <property type="entry name" value="CYCLIC NUCLEOTIDE-DEPENDENT PROTEIN KINASE"/>
    <property type="match status" value="1"/>
</dbReference>
<dbReference type="SMART" id="SM00100">
    <property type="entry name" value="cNMP"/>
    <property type="match status" value="2"/>
</dbReference>